<protein>
    <submittedName>
        <fullName evidence="1">5206_t:CDS:1</fullName>
    </submittedName>
</protein>
<sequence length="139" mass="16373">PKKALQMSKLRADIIYSHRIQPDLAIHTYDDIFAQQSEIDPVEQNNIEMSNLDSENNQSFFEDTEEFPENIEIEEFLDEELDNKLTVDILDEERWQFNDKDIEAEYVDKDEFSINNIVHLATNTTAKCELATLFRELEL</sequence>
<dbReference type="Proteomes" id="UP000789860">
    <property type="component" value="Unassembled WGS sequence"/>
</dbReference>
<name>A0ACA9P501_9GLOM</name>
<proteinExistence type="predicted"/>
<feature type="non-terminal residue" evidence="1">
    <location>
        <position position="139"/>
    </location>
</feature>
<reference evidence="1" key="1">
    <citation type="submission" date="2021-06" db="EMBL/GenBank/DDBJ databases">
        <authorList>
            <person name="Kallberg Y."/>
            <person name="Tangrot J."/>
            <person name="Rosling A."/>
        </authorList>
    </citation>
    <scope>NUCLEOTIDE SEQUENCE</scope>
    <source>
        <strain evidence="1">AU212A</strain>
    </source>
</reference>
<evidence type="ECO:0000313" key="2">
    <source>
        <dbReference type="Proteomes" id="UP000789860"/>
    </source>
</evidence>
<accession>A0ACA9P501</accession>
<comment type="caution">
    <text evidence="1">The sequence shown here is derived from an EMBL/GenBank/DDBJ whole genome shotgun (WGS) entry which is preliminary data.</text>
</comment>
<feature type="non-terminal residue" evidence="1">
    <location>
        <position position="1"/>
    </location>
</feature>
<evidence type="ECO:0000313" key="1">
    <source>
        <dbReference type="EMBL" id="CAG8692049.1"/>
    </source>
</evidence>
<gene>
    <name evidence="1" type="ORF">SCALOS_LOCUS10172</name>
</gene>
<dbReference type="EMBL" id="CAJVPM010036173">
    <property type="protein sequence ID" value="CAG8692049.1"/>
    <property type="molecule type" value="Genomic_DNA"/>
</dbReference>
<organism evidence="1 2">
    <name type="scientific">Scutellospora calospora</name>
    <dbReference type="NCBI Taxonomy" id="85575"/>
    <lineage>
        <taxon>Eukaryota</taxon>
        <taxon>Fungi</taxon>
        <taxon>Fungi incertae sedis</taxon>
        <taxon>Mucoromycota</taxon>
        <taxon>Glomeromycotina</taxon>
        <taxon>Glomeromycetes</taxon>
        <taxon>Diversisporales</taxon>
        <taxon>Gigasporaceae</taxon>
        <taxon>Scutellospora</taxon>
    </lineage>
</organism>
<keyword evidence="2" id="KW-1185">Reference proteome</keyword>